<dbReference type="AlphaFoldDB" id="M4DTE3"/>
<reference evidence="1 2" key="1">
    <citation type="journal article" date="2011" name="Nat. Genet.">
        <title>The genome of the mesopolyploid crop species Brassica rapa.</title>
        <authorList>
            <consortium name="Brassica rapa Genome Sequencing Project Consortium"/>
            <person name="Wang X."/>
            <person name="Wang H."/>
            <person name="Wang J."/>
            <person name="Sun R."/>
            <person name="Wu J."/>
            <person name="Liu S."/>
            <person name="Bai Y."/>
            <person name="Mun J.H."/>
            <person name="Bancroft I."/>
            <person name="Cheng F."/>
            <person name="Huang S."/>
            <person name="Li X."/>
            <person name="Hua W."/>
            <person name="Wang J."/>
            <person name="Wang X."/>
            <person name="Freeling M."/>
            <person name="Pires J.C."/>
            <person name="Paterson A.H."/>
            <person name="Chalhoub B."/>
            <person name="Wang B."/>
            <person name="Hayward A."/>
            <person name="Sharpe A.G."/>
            <person name="Park B.S."/>
            <person name="Weisshaar B."/>
            <person name="Liu B."/>
            <person name="Li B."/>
            <person name="Liu B."/>
            <person name="Tong C."/>
            <person name="Song C."/>
            <person name="Duran C."/>
            <person name="Peng C."/>
            <person name="Geng C."/>
            <person name="Koh C."/>
            <person name="Lin C."/>
            <person name="Edwards D."/>
            <person name="Mu D."/>
            <person name="Shen D."/>
            <person name="Soumpourou E."/>
            <person name="Li F."/>
            <person name="Fraser F."/>
            <person name="Conant G."/>
            <person name="Lassalle G."/>
            <person name="King G.J."/>
            <person name="Bonnema G."/>
            <person name="Tang H."/>
            <person name="Wang H."/>
            <person name="Belcram H."/>
            <person name="Zhou H."/>
            <person name="Hirakawa H."/>
            <person name="Abe H."/>
            <person name="Guo H."/>
            <person name="Wang H."/>
            <person name="Jin H."/>
            <person name="Parkin I.A."/>
            <person name="Batley J."/>
            <person name="Kim J.S."/>
            <person name="Just J."/>
            <person name="Li J."/>
            <person name="Xu J."/>
            <person name="Deng J."/>
            <person name="Kim J.A."/>
            <person name="Li J."/>
            <person name="Yu J."/>
            <person name="Meng J."/>
            <person name="Wang J."/>
            <person name="Min J."/>
            <person name="Poulain J."/>
            <person name="Wang J."/>
            <person name="Hatakeyama K."/>
            <person name="Wu K."/>
            <person name="Wang L."/>
            <person name="Fang L."/>
            <person name="Trick M."/>
            <person name="Links M.G."/>
            <person name="Zhao M."/>
            <person name="Jin M."/>
            <person name="Ramchiary N."/>
            <person name="Drou N."/>
            <person name="Berkman P.J."/>
            <person name="Cai Q."/>
            <person name="Huang Q."/>
            <person name="Li R."/>
            <person name="Tabata S."/>
            <person name="Cheng S."/>
            <person name="Zhang S."/>
            <person name="Zhang S."/>
            <person name="Huang S."/>
            <person name="Sato S."/>
            <person name="Sun S."/>
            <person name="Kwon S.J."/>
            <person name="Choi S.R."/>
            <person name="Lee T.H."/>
            <person name="Fan W."/>
            <person name="Zhao X."/>
            <person name="Tan X."/>
            <person name="Xu X."/>
            <person name="Wang Y."/>
            <person name="Qiu Y."/>
            <person name="Yin Y."/>
            <person name="Li Y."/>
            <person name="Du Y."/>
            <person name="Liao Y."/>
            <person name="Lim Y."/>
            <person name="Narusaka Y."/>
            <person name="Wang Y."/>
            <person name="Wang Z."/>
            <person name="Li Z."/>
            <person name="Wang Z."/>
            <person name="Xiong Z."/>
            <person name="Zhang Z."/>
        </authorList>
    </citation>
    <scope>NUCLEOTIDE SEQUENCE [LARGE SCALE GENOMIC DNA]</scope>
    <source>
        <strain evidence="1 2">cv. Chiifu-401-42</strain>
    </source>
</reference>
<dbReference type="HOGENOM" id="CLU_080281_0_0_1"/>
<accession>M4DTE3</accession>
<dbReference type="Proteomes" id="UP000011750">
    <property type="component" value="Chromosome A06"/>
</dbReference>
<sequence>MATSGSSHSPSTDQPPPSLPNLGSAAGVCIMSNAWKDEQHPSLISFISAYLSSNSLRLNFVSISPDLIFNCGGVSIAFVFVTKWDDCCNVGSFFNRVKRLKTQFARLYVVATLSTKEQNDSFIRSYFQYEMEFGKPAFVLVTDAEMGFEKIVKFSQSRGMCKQQKVASKVKVERKRAVQDTDTFIRVLTSIPNIDKHDANSVMFYFSSNKTSIFDSYLTLLPCACVILTASRLVLLTHVTFWLQLYQAIGSIDATAKTSKEDILANTDLSADKTDILCRFFQDPEFYLSPRFN</sequence>
<protein>
    <submittedName>
        <fullName evidence="1">Uncharacterized protein</fullName>
    </submittedName>
</protein>
<evidence type="ECO:0000313" key="1">
    <source>
        <dbReference type="EnsemblPlants" id="Bra019786.1-P"/>
    </source>
</evidence>
<dbReference type="OMA" id="SYFQYEM"/>
<dbReference type="eggNOG" id="ENOG502QRWT">
    <property type="taxonomic scope" value="Eukaryota"/>
</dbReference>
<dbReference type="PANTHER" id="PTHR37394:SF1">
    <property type="entry name" value="PROTEIN PARTING DANCERS"/>
    <property type="match status" value="1"/>
</dbReference>
<dbReference type="InParanoid" id="M4DTE3"/>
<evidence type="ECO:0000313" key="2">
    <source>
        <dbReference type="Proteomes" id="UP000011750"/>
    </source>
</evidence>
<dbReference type="FunCoup" id="M4DTE3">
    <property type="interactions" value="539"/>
</dbReference>
<reference evidence="1" key="3">
    <citation type="submission" date="2023-03" db="UniProtKB">
        <authorList>
            <consortium name="EnsemblPlants"/>
        </authorList>
    </citation>
    <scope>IDENTIFICATION</scope>
    <source>
        <strain evidence="1">cv. Chiifu-401-42</strain>
    </source>
</reference>
<name>M4DTE3_BRACM</name>
<reference evidence="1 2" key="2">
    <citation type="journal article" date="2018" name="Hortic Res">
        <title>Improved Brassica rapa reference genome by single-molecule sequencing and chromosome conformation capture technologies.</title>
        <authorList>
            <person name="Zhang L."/>
            <person name="Cai X."/>
            <person name="Wu J."/>
            <person name="Liu M."/>
            <person name="Grob S."/>
            <person name="Cheng F."/>
            <person name="Liang J."/>
            <person name="Cai C."/>
            <person name="Liu Z."/>
            <person name="Liu B."/>
            <person name="Wang F."/>
            <person name="Li S."/>
            <person name="Liu F."/>
            <person name="Li X."/>
            <person name="Cheng L."/>
            <person name="Yang W."/>
            <person name="Li M.H."/>
            <person name="Grossniklaus U."/>
            <person name="Zheng H."/>
            <person name="Wang X."/>
        </authorList>
    </citation>
    <scope>NUCLEOTIDE SEQUENCE [LARGE SCALE GENOMIC DNA]</scope>
    <source>
        <strain evidence="1 2">cv. Chiifu-401-42</strain>
    </source>
</reference>
<keyword evidence="2" id="KW-1185">Reference proteome</keyword>
<organism evidence="1 2">
    <name type="scientific">Brassica campestris</name>
    <name type="common">Field mustard</name>
    <dbReference type="NCBI Taxonomy" id="3711"/>
    <lineage>
        <taxon>Eukaryota</taxon>
        <taxon>Viridiplantae</taxon>
        <taxon>Streptophyta</taxon>
        <taxon>Embryophyta</taxon>
        <taxon>Tracheophyta</taxon>
        <taxon>Spermatophyta</taxon>
        <taxon>Magnoliopsida</taxon>
        <taxon>eudicotyledons</taxon>
        <taxon>Gunneridae</taxon>
        <taxon>Pentapetalae</taxon>
        <taxon>rosids</taxon>
        <taxon>malvids</taxon>
        <taxon>Brassicales</taxon>
        <taxon>Brassicaceae</taxon>
        <taxon>Brassiceae</taxon>
        <taxon>Brassica</taxon>
    </lineage>
</organism>
<dbReference type="InterPro" id="IPR039172">
    <property type="entry name" value="PTD"/>
</dbReference>
<dbReference type="Gramene" id="Bra019786.1">
    <property type="protein sequence ID" value="Bra019786.1-P"/>
    <property type="gene ID" value="Bra019786"/>
</dbReference>
<dbReference type="EnsemblPlants" id="Bra019786.1">
    <property type="protein sequence ID" value="Bra019786.1-P"/>
    <property type="gene ID" value="Bra019786"/>
</dbReference>
<dbReference type="GO" id="GO:0000712">
    <property type="term" value="P:resolution of meiotic recombination intermediates"/>
    <property type="evidence" value="ECO:0007669"/>
    <property type="project" value="InterPro"/>
</dbReference>
<dbReference type="PANTHER" id="PTHR37394">
    <property type="entry name" value="PROTEIN PARTING DANCERS"/>
    <property type="match status" value="1"/>
</dbReference>
<proteinExistence type="predicted"/>
<dbReference type="STRING" id="51351.M4DTE3"/>